<organism evidence="2 3">
    <name type="scientific">Dorea hominis</name>
    <dbReference type="NCBI Taxonomy" id="2763040"/>
    <lineage>
        <taxon>Bacteria</taxon>
        <taxon>Bacillati</taxon>
        <taxon>Bacillota</taxon>
        <taxon>Clostridia</taxon>
        <taxon>Lachnospirales</taxon>
        <taxon>Lachnospiraceae</taxon>
        <taxon>Dorea</taxon>
    </lineage>
</organism>
<name>A0ABR7EUK9_9FIRM</name>
<accession>A0ABR7EUK9</accession>
<proteinExistence type="predicted"/>
<protein>
    <submittedName>
        <fullName evidence="2">Uncharacterized protein</fullName>
    </submittedName>
</protein>
<dbReference type="Gene3D" id="2.60.40.10">
    <property type="entry name" value="Immunoglobulins"/>
    <property type="match status" value="1"/>
</dbReference>
<evidence type="ECO:0000313" key="3">
    <source>
        <dbReference type="Proteomes" id="UP000647235"/>
    </source>
</evidence>
<keyword evidence="3" id="KW-1185">Reference proteome</keyword>
<evidence type="ECO:0000313" key="2">
    <source>
        <dbReference type="EMBL" id="MBC5665046.1"/>
    </source>
</evidence>
<dbReference type="Proteomes" id="UP000647235">
    <property type="component" value="Unassembled WGS sequence"/>
</dbReference>
<gene>
    <name evidence="2" type="ORF">H8S07_07105</name>
</gene>
<feature type="chain" id="PRO_5045675127" evidence="1">
    <location>
        <begin position="33"/>
        <end position="224"/>
    </location>
</feature>
<feature type="signal peptide" evidence="1">
    <location>
        <begin position="1"/>
        <end position="32"/>
    </location>
</feature>
<dbReference type="RefSeq" id="WP_186855747.1">
    <property type="nucleotide sequence ID" value="NZ_JACOOY010000007.1"/>
</dbReference>
<dbReference type="InterPro" id="IPR013783">
    <property type="entry name" value="Ig-like_fold"/>
</dbReference>
<sequence>MKKKMHLKVVKCLTTLCLAIGIFGICGLNVHAESAALKKGSNTAAVNISKDGWTMTAAFRKSNSSHIMKTKLYGTRFQGHMWWEDKNGEETVKIYYKSGKINKIKAKFSKKSQKKYNGVYKVYNVIKAPKLSAIKEKGPYPYGDGVIYSVTWSKVSGAKGYQCKVSALAGEWWNMYVKRSTSHRSASVEGSDIEKVKFKVRAYKKVNGISVYGSWSNVRSKKCW</sequence>
<reference evidence="2 3" key="1">
    <citation type="submission" date="2020-08" db="EMBL/GenBank/DDBJ databases">
        <title>Genome public.</title>
        <authorList>
            <person name="Liu C."/>
            <person name="Sun Q."/>
        </authorList>
    </citation>
    <scope>NUCLEOTIDE SEQUENCE [LARGE SCALE GENOMIC DNA]</scope>
    <source>
        <strain evidence="2 3">NSJ-36</strain>
    </source>
</reference>
<keyword evidence="1" id="KW-0732">Signal</keyword>
<comment type="caution">
    <text evidence="2">The sequence shown here is derived from an EMBL/GenBank/DDBJ whole genome shotgun (WGS) entry which is preliminary data.</text>
</comment>
<dbReference type="EMBL" id="JACOOY010000007">
    <property type="protein sequence ID" value="MBC5665046.1"/>
    <property type="molecule type" value="Genomic_DNA"/>
</dbReference>
<evidence type="ECO:0000256" key="1">
    <source>
        <dbReference type="SAM" id="SignalP"/>
    </source>
</evidence>